<dbReference type="OrthoDB" id="329835at2759"/>
<reference evidence="1 2" key="1">
    <citation type="journal article" date="2016" name="Nat. Commun.">
        <title>Extremotolerant tardigrade genome and improved radiotolerance of human cultured cells by tardigrade-unique protein.</title>
        <authorList>
            <person name="Hashimoto T."/>
            <person name="Horikawa D.D."/>
            <person name="Saito Y."/>
            <person name="Kuwahara H."/>
            <person name="Kozuka-Hata H."/>
            <person name="Shin-I T."/>
            <person name="Minakuchi Y."/>
            <person name="Ohishi K."/>
            <person name="Motoyama A."/>
            <person name="Aizu T."/>
            <person name="Enomoto A."/>
            <person name="Kondo K."/>
            <person name="Tanaka S."/>
            <person name="Hara Y."/>
            <person name="Koshikawa S."/>
            <person name="Sagara H."/>
            <person name="Miura T."/>
            <person name="Yokobori S."/>
            <person name="Miyagawa K."/>
            <person name="Suzuki Y."/>
            <person name="Kubo T."/>
            <person name="Oyama M."/>
            <person name="Kohara Y."/>
            <person name="Fujiyama A."/>
            <person name="Arakawa K."/>
            <person name="Katayama T."/>
            <person name="Toyoda A."/>
            <person name="Kunieda T."/>
        </authorList>
    </citation>
    <scope>NUCLEOTIDE SEQUENCE [LARGE SCALE GENOMIC DNA]</scope>
    <source>
        <strain evidence="1 2">YOKOZUNA-1</strain>
    </source>
</reference>
<protein>
    <submittedName>
        <fullName evidence="1">Uncharacterized protein</fullName>
    </submittedName>
</protein>
<name>A0A1D1UJU5_RAMVA</name>
<organism evidence="1 2">
    <name type="scientific">Ramazzottius varieornatus</name>
    <name type="common">Water bear</name>
    <name type="synonym">Tardigrade</name>
    <dbReference type="NCBI Taxonomy" id="947166"/>
    <lineage>
        <taxon>Eukaryota</taxon>
        <taxon>Metazoa</taxon>
        <taxon>Ecdysozoa</taxon>
        <taxon>Tardigrada</taxon>
        <taxon>Eutardigrada</taxon>
        <taxon>Parachela</taxon>
        <taxon>Hypsibioidea</taxon>
        <taxon>Ramazzottiidae</taxon>
        <taxon>Ramazzottius</taxon>
    </lineage>
</organism>
<comment type="caution">
    <text evidence="1">The sequence shown here is derived from an EMBL/GenBank/DDBJ whole genome shotgun (WGS) entry which is preliminary data.</text>
</comment>
<sequence>MAMELGLVLERDFGLSLTLQELGSLFVKDMYLLSNTSNALSASKVYSKIADGMSLIVDTAYKHYDLNCIVPKQSIVQLCQVPKSKQILFFVHPTEGSVLPSLQLLANTYASPHTGSTVHPIPTLTLWSCCPDIIEIKLPLPFTLQL</sequence>
<dbReference type="Proteomes" id="UP000186922">
    <property type="component" value="Unassembled WGS sequence"/>
</dbReference>
<proteinExistence type="predicted"/>
<dbReference type="EMBL" id="BDGG01000001">
    <property type="protein sequence ID" value="GAU89979.1"/>
    <property type="molecule type" value="Genomic_DNA"/>
</dbReference>
<keyword evidence="2" id="KW-1185">Reference proteome</keyword>
<accession>A0A1D1UJU5</accession>
<gene>
    <name evidence="1" type="primary">RvY_02463-1</name>
    <name evidence="1" type="synonym">RvY_02463.1</name>
    <name evidence="1" type="ORF">RvY_02463</name>
</gene>
<evidence type="ECO:0000313" key="1">
    <source>
        <dbReference type="EMBL" id="GAU89979.1"/>
    </source>
</evidence>
<evidence type="ECO:0000313" key="2">
    <source>
        <dbReference type="Proteomes" id="UP000186922"/>
    </source>
</evidence>
<dbReference type="AlphaFoldDB" id="A0A1D1UJU5"/>